<reference evidence="3" key="2">
    <citation type="submission" date="2021-08" db="EMBL/GenBank/DDBJ databases">
        <authorList>
            <person name="Eriksson T."/>
        </authorList>
    </citation>
    <scope>NUCLEOTIDE SEQUENCE</scope>
    <source>
        <strain evidence="3">Stoneville</strain>
        <tissue evidence="3">Whole head</tissue>
    </source>
</reference>
<feature type="domain" description="Phosphoacetylglucosamine mutase AMG1" evidence="2">
    <location>
        <begin position="15"/>
        <end position="54"/>
    </location>
</feature>
<dbReference type="EMBL" id="JABDTM020025452">
    <property type="protein sequence ID" value="KAH0813259.1"/>
    <property type="molecule type" value="Genomic_DNA"/>
</dbReference>
<name>A0A8J6HEL9_TENMO</name>
<evidence type="ECO:0000259" key="2">
    <source>
        <dbReference type="Pfam" id="PF21404"/>
    </source>
</evidence>
<dbReference type="FunFam" id="3.30.310.50:FF:000003">
    <property type="entry name" value="Phosphoacetylglucosamine mutase"/>
    <property type="match status" value="1"/>
</dbReference>
<dbReference type="AlphaFoldDB" id="A0A8J6HEL9"/>
<comment type="caution">
    <text evidence="3">The sequence shown here is derived from an EMBL/GenBank/DDBJ whole genome shotgun (WGS) entry which is preliminary data.</text>
</comment>
<proteinExistence type="predicted"/>
<dbReference type="GO" id="GO:0004610">
    <property type="term" value="F:phosphoacetylglucosamine mutase activity"/>
    <property type="evidence" value="ECO:0007669"/>
    <property type="project" value="TreeGrafter"/>
</dbReference>
<dbReference type="Pfam" id="PF00408">
    <property type="entry name" value="PGM_PMM_IV"/>
    <property type="match status" value="1"/>
</dbReference>
<dbReference type="PANTHER" id="PTHR45955">
    <property type="entry name" value="PHOSPHOACETYLGLUCOSAMINE MUTASE"/>
    <property type="match status" value="1"/>
</dbReference>
<dbReference type="GO" id="GO:0006048">
    <property type="term" value="P:UDP-N-acetylglucosamine biosynthetic process"/>
    <property type="evidence" value="ECO:0007669"/>
    <property type="project" value="TreeGrafter"/>
</dbReference>
<keyword evidence="4" id="KW-1185">Reference proteome</keyword>
<protein>
    <recommendedName>
        <fullName evidence="5">Alpha-D-phosphohexomutase C-terminal domain-containing protein</fullName>
    </recommendedName>
</protein>
<organism evidence="3 4">
    <name type="scientific">Tenebrio molitor</name>
    <name type="common">Yellow mealworm beetle</name>
    <dbReference type="NCBI Taxonomy" id="7067"/>
    <lineage>
        <taxon>Eukaryota</taxon>
        <taxon>Metazoa</taxon>
        <taxon>Ecdysozoa</taxon>
        <taxon>Arthropoda</taxon>
        <taxon>Hexapoda</taxon>
        <taxon>Insecta</taxon>
        <taxon>Pterygota</taxon>
        <taxon>Neoptera</taxon>
        <taxon>Endopterygota</taxon>
        <taxon>Coleoptera</taxon>
        <taxon>Polyphaga</taxon>
        <taxon>Cucujiformia</taxon>
        <taxon>Tenebrionidae</taxon>
        <taxon>Tenebrio</taxon>
    </lineage>
</organism>
<dbReference type="Gene3D" id="3.30.310.50">
    <property type="entry name" value="Alpha-D-phosphohexomutase, C-terminal domain"/>
    <property type="match status" value="1"/>
</dbReference>
<dbReference type="InterPro" id="IPR005843">
    <property type="entry name" value="A-D-PHexomutase_C"/>
</dbReference>
<dbReference type="InterPro" id="IPR049022">
    <property type="entry name" value="AMG1_III"/>
</dbReference>
<feature type="domain" description="Alpha-D-phosphohexomutase C-terminal" evidence="1">
    <location>
        <begin position="70"/>
        <end position="144"/>
    </location>
</feature>
<evidence type="ECO:0000313" key="3">
    <source>
        <dbReference type="EMBL" id="KAH0813259.1"/>
    </source>
</evidence>
<evidence type="ECO:0000259" key="1">
    <source>
        <dbReference type="Pfam" id="PF00408"/>
    </source>
</evidence>
<evidence type="ECO:0000313" key="4">
    <source>
        <dbReference type="Proteomes" id="UP000719412"/>
    </source>
</evidence>
<accession>A0A8J6HEL9</accession>
<dbReference type="SUPFAM" id="SSF55957">
    <property type="entry name" value="Phosphoglucomutase, C-terminal domain"/>
    <property type="match status" value="1"/>
</dbReference>
<dbReference type="InterPro" id="IPR036900">
    <property type="entry name" value="A-D-PHexomutase_C_sf"/>
</dbReference>
<sequence length="159" mass="17867">MMLQKIMFASSFFGRERRTAAETLLNLIDLINETVGDAISDMLLIETILHAKGWDIQEWERAYTDLPNRLMKVTVEDRTVITTTDAERRCVTPESLQPEIDALVAKYKRGRSFVRASGTEDIVRVYAEASTREEADQLAVEVAKKVHELAGGTGNPPEI</sequence>
<dbReference type="PANTHER" id="PTHR45955:SF1">
    <property type="entry name" value="PHOSPHOACETYLGLUCOSAMINE MUTASE"/>
    <property type="match status" value="1"/>
</dbReference>
<gene>
    <name evidence="3" type="ORF">GEV33_009531</name>
</gene>
<dbReference type="Pfam" id="PF21404">
    <property type="entry name" value="AMG1_III"/>
    <property type="match status" value="1"/>
</dbReference>
<reference evidence="3" key="1">
    <citation type="journal article" date="2020" name="J Insects Food Feed">
        <title>The yellow mealworm (Tenebrio molitor) genome: a resource for the emerging insects as food and feed industry.</title>
        <authorList>
            <person name="Eriksson T."/>
            <person name="Andere A."/>
            <person name="Kelstrup H."/>
            <person name="Emery V."/>
            <person name="Picard C."/>
        </authorList>
    </citation>
    <scope>NUCLEOTIDE SEQUENCE</scope>
    <source>
        <strain evidence="3">Stoneville</strain>
        <tissue evidence="3">Whole head</tissue>
    </source>
</reference>
<evidence type="ECO:0008006" key="5">
    <source>
        <dbReference type="Google" id="ProtNLM"/>
    </source>
</evidence>
<dbReference type="Proteomes" id="UP000719412">
    <property type="component" value="Unassembled WGS sequence"/>
</dbReference>